<proteinExistence type="inferred from homology"/>
<feature type="domain" description="BTB" evidence="3">
    <location>
        <begin position="47"/>
        <end position="157"/>
    </location>
</feature>
<keyword evidence="5" id="KW-1185">Reference proteome</keyword>
<dbReference type="InterPro" id="IPR045005">
    <property type="entry name" value="BPM1-6"/>
</dbReference>
<comment type="similarity">
    <text evidence="2">Belongs to the Tdpoz family.</text>
</comment>
<evidence type="ECO:0000313" key="5">
    <source>
        <dbReference type="Proteomes" id="UP000636709"/>
    </source>
</evidence>
<evidence type="ECO:0000313" key="4">
    <source>
        <dbReference type="EMBL" id="KAF8720548.1"/>
    </source>
</evidence>
<name>A0A835C465_9POAL</name>
<evidence type="ECO:0000259" key="3">
    <source>
        <dbReference type="SMART" id="SM00225"/>
    </source>
</evidence>
<comment type="caution">
    <text evidence="4">The sequence shown here is derived from an EMBL/GenBank/DDBJ whole genome shotgun (WGS) entry which is preliminary data.</text>
</comment>
<dbReference type="Pfam" id="PF24570">
    <property type="entry name" value="BACK_BPM_SPOP"/>
    <property type="match status" value="1"/>
</dbReference>
<dbReference type="InterPro" id="IPR056423">
    <property type="entry name" value="BACK_BPM_SPOP"/>
</dbReference>
<accession>A0A835C465</accession>
<reference evidence="4" key="1">
    <citation type="submission" date="2020-07" db="EMBL/GenBank/DDBJ databases">
        <title>Genome sequence and genetic diversity analysis of an under-domesticated orphan crop, white fonio (Digitaria exilis).</title>
        <authorList>
            <person name="Bennetzen J.L."/>
            <person name="Chen S."/>
            <person name="Ma X."/>
            <person name="Wang X."/>
            <person name="Yssel A.E.J."/>
            <person name="Chaluvadi S.R."/>
            <person name="Johnson M."/>
            <person name="Gangashetty P."/>
            <person name="Hamidou F."/>
            <person name="Sanogo M.D."/>
            <person name="Zwaenepoel A."/>
            <person name="Wallace J."/>
            <person name="Van De Peer Y."/>
            <person name="Van Deynze A."/>
        </authorList>
    </citation>
    <scope>NUCLEOTIDE SEQUENCE</scope>
    <source>
        <tissue evidence="4">Leaves</tissue>
    </source>
</reference>
<gene>
    <name evidence="4" type="ORF">HU200_023804</name>
</gene>
<dbReference type="Gene3D" id="3.30.710.10">
    <property type="entry name" value="Potassium Channel Kv1.1, Chain A"/>
    <property type="match status" value="1"/>
</dbReference>
<dbReference type="SUPFAM" id="SSF54695">
    <property type="entry name" value="POZ domain"/>
    <property type="match status" value="1"/>
</dbReference>
<dbReference type="OrthoDB" id="6359816at2759"/>
<dbReference type="EMBL" id="JACEFO010001695">
    <property type="protein sequence ID" value="KAF8720548.1"/>
    <property type="molecule type" value="Genomic_DNA"/>
</dbReference>
<dbReference type="PANTHER" id="PTHR26379:SF403">
    <property type="entry name" value="SPECKLE-TYPE POZ PROTEIN"/>
    <property type="match status" value="1"/>
</dbReference>
<comment type="pathway">
    <text evidence="1">Protein modification; protein ubiquitination.</text>
</comment>
<evidence type="ECO:0000256" key="2">
    <source>
        <dbReference type="ARBA" id="ARBA00010846"/>
    </source>
</evidence>
<organism evidence="4 5">
    <name type="scientific">Digitaria exilis</name>
    <dbReference type="NCBI Taxonomy" id="1010633"/>
    <lineage>
        <taxon>Eukaryota</taxon>
        <taxon>Viridiplantae</taxon>
        <taxon>Streptophyta</taxon>
        <taxon>Embryophyta</taxon>
        <taxon>Tracheophyta</taxon>
        <taxon>Spermatophyta</taxon>
        <taxon>Magnoliopsida</taxon>
        <taxon>Liliopsida</taxon>
        <taxon>Poales</taxon>
        <taxon>Poaceae</taxon>
        <taxon>PACMAD clade</taxon>
        <taxon>Panicoideae</taxon>
        <taxon>Panicodae</taxon>
        <taxon>Paniceae</taxon>
        <taxon>Anthephorinae</taxon>
        <taxon>Digitaria</taxon>
    </lineage>
</organism>
<dbReference type="InterPro" id="IPR000210">
    <property type="entry name" value="BTB/POZ_dom"/>
</dbReference>
<dbReference type="Proteomes" id="UP000636709">
    <property type="component" value="Unassembled WGS sequence"/>
</dbReference>
<dbReference type="SMART" id="SM00225">
    <property type="entry name" value="BTB"/>
    <property type="match status" value="1"/>
</dbReference>
<dbReference type="InterPro" id="IPR011333">
    <property type="entry name" value="SKP1/BTB/POZ_sf"/>
</dbReference>
<dbReference type="Pfam" id="PF00651">
    <property type="entry name" value="BTB"/>
    <property type="match status" value="1"/>
</dbReference>
<dbReference type="AlphaFoldDB" id="A0A835C465"/>
<evidence type="ECO:0000256" key="1">
    <source>
        <dbReference type="ARBA" id="ARBA00004906"/>
    </source>
</evidence>
<dbReference type="Gene3D" id="1.25.40.420">
    <property type="match status" value="1"/>
</dbReference>
<dbReference type="PANTHER" id="PTHR26379">
    <property type="entry name" value="BTB/POZ AND MATH DOMAIN-CONTAINING PROTEIN 1"/>
    <property type="match status" value="1"/>
</dbReference>
<sequence>MGVLGRGVRPDVARLFRAEDAATIAAEAATSAARQSVAVPPSSLSRDIGQLLLSGQGADVRSPRIGSLAVRLPVFQAELFGPMKEATSEAGECVEIRDMRDDVFRNLLYFTYTDSLPDEPEEEGEEALIAQHLLVAADRYGMERLKLMCEDTLCRHIHISTLATTMALAEQHRCQGLKEACFQFLKSPVVLNTVMATDDFDHVATSCPSLIKELMSRLAGP</sequence>
<dbReference type="GO" id="GO:0016567">
    <property type="term" value="P:protein ubiquitination"/>
    <property type="evidence" value="ECO:0007669"/>
    <property type="project" value="InterPro"/>
</dbReference>
<protein>
    <recommendedName>
        <fullName evidence="3">BTB domain-containing protein</fullName>
    </recommendedName>
</protein>